<evidence type="ECO:0000256" key="1">
    <source>
        <dbReference type="SAM" id="MobiDB-lite"/>
    </source>
</evidence>
<feature type="compositionally biased region" description="Gly residues" evidence="1">
    <location>
        <begin position="92"/>
        <end position="108"/>
    </location>
</feature>
<organism evidence="2">
    <name type="scientific">uncultured prokaryote</name>
    <dbReference type="NCBI Taxonomy" id="198431"/>
    <lineage>
        <taxon>unclassified sequences</taxon>
        <taxon>environmental samples</taxon>
    </lineage>
</organism>
<protein>
    <submittedName>
        <fullName evidence="2">Uncharacterized protein</fullName>
    </submittedName>
</protein>
<reference evidence="2" key="1">
    <citation type="journal article" date="2014" name="BMC Genomics">
        <title>Metasecretome-selective phage display approach for mining the functional potential of a rumen microbial community.</title>
        <authorList>
            <person name="Ciric M."/>
            <person name="Moon C.D."/>
            <person name="Leahy S.C."/>
            <person name="Creevey C.J."/>
            <person name="Altermann E."/>
            <person name="Attwood G.T."/>
            <person name="Rakonjac J."/>
            <person name="Gagic D."/>
        </authorList>
    </citation>
    <scope>NUCLEOTIDE SEQUENCE</scope>
</reference>
<sequence length="235" mass="22032">MHLYIPAGVTLTAIGANAAGTTGAGAGILLPLGCTLHIIGEGTLVATGGNAANGADGGNGEDAKENTESPKTWFLGKEILCGRGGDGGNGGGGAGAGIGTAGGNGGHGAPMTTEENRPKSMAEWQGGDIAGRPGDNGEAGAAAAAMGKLYIQSTITTNIKGGVKANGGKHGQCGKVICGGGEIEVTDIHMVNGIPIPEIDLKDLQSIAGGGGGGGGAGGSHAEAIGTGGAGGGGG</sequence>
<evidence type="ECO:0000313" key="2">
    <source>
        <dbReference type="EMBL" id="AIE47616.1"/>
    </source>
</evidence>
<name>A0A068LM16_9ZZZZ</name>
<accession>A0A068LM16</accession>
<feature type="non-terminal residue" evidence="2">
    <location>
        <position position="235"/>
    </location>
</feature>
<feature type="region of interest" description="Disordered" evidence="1">
    <location>
        <begin position="92"/>
        <end position="115"/>
    </location>
</feature>
<proteinExistence type="predicted"/>
<dbReference type="EMBL" id="KF790705">
    <property type="protein sequence ID" value="AIE47616.1"/>
    <property type="molecule type" value="Genomic_DNA"/>
</dbReference>
<dbReference type="AlphaFoldDB" id="A0A068LM16"/>